<proteinExistence type="predicted"/>
<gene>
    <name evidence="2" type="ORF">QI031_00600</name>
</gene>
<feature type="compositionally biased region" description="Polar residues" evidence="1">
    <location>
        <begin position="42"/>
        <end position="54"/>
    </location>
</feature>
<dbReference type="KEGG" id="hbq:QI031_00600"/>
<name>A0AAJ6P9S7_9CYAN</name>
<evidence type="ECO:0000256" key="1">
    <source>
        <dbReference type="SAM" id="MobiDB-lite"/>
    </source>
</evidence>
<dbReference type="Proteomes" id="UP001223520">
    <property type="component" value="Chromosome"/>
</dbReference>
<dbReference type="RefSeq" id="WP_281483311.1">
    <property type="nucleotide sequence ID" value="NZ_CP124543.1"/>
</dbReference>
<evidence type="ECO:0000313" key="2">
    <source>
        <dbReference type="EMBL" id="WGV26055.1"/>
    </source>
</evidence>
<protein>
    <submittedName>
        <fullName evidence="2">Uncharacterized protein</fullName>
    </submittedName>
</protein>
<keyword evidence="3" id="KW-1185">Reference proteome</keyword>
<sequence>MRINLRITSAMILCISAYIIIPKIADATGSFNTLTTDILNTTGSNHSTPSSIDSQDSHDLFVPPNHGGPDSLHGSGTR</sequence>
<reference evidence="2 3" key="1">
    <citation type="journal article" date="2023" name="Limnol Oceanogr Lett">
        <title>Environmental adaptations by the intertidal Antarctic cyanobacterium Halotia branconii CENA392 as revealed using long-read genome sequencing.</title>
        <authorList>
            <person name="Dextro R.B."/>
            <person name="Delbaje E."/>
            <person name="Freitas P.N.N."/>
            <person name="Geraldes V."/>
            <person name="Pinto E."/>
            <person name="Long P.F."/>
            <person name="Fiore M.F."/>
        </authorList>
    </citation>
    <scope>NUCLEOTIDE SEQUENCE [LARGE SCALE GENOMIC DNA]</scope>
    <source>
        <strain evidence="2 3">CENA392</strain>
    </source>
</reference>
<dbReference type="EMBL" id="CP124543">
    <property type="protein sequence ID" value="WGV26055.1"/>
    <property type="molecule type" value="Genomic_DNA"/>
</dbReference>
<dbReference type="AlphaFoldDB" id="A0AAJ6P9S7"/>
<organism evidence="2 3">
    <name type="scientific">Halotia branconii CENA392</name>
    <dbReference type="NCBI Taxonomy" id="1539056"/>
    <lineage>
        <taxon>Bacteria</taxon>
        <taxon>Bacillati</taxon>
        <taxon>Cyanobacteriota</taxon>
        <taxon>Cyanophyceae</taxon>
        <taxon>Nostocales</taxon>
        <taxon>Nodulariaceae</taxon>
        <taxon>Halotia</taxon>
    </lineage>
</organism>
<accession>A0AAJ6P9S7</accession>
<evidence type="ECO:0000313" key="3">
    <source>
        <dbReference type="Proteomes" id="UP001223520"/>
    </source>
</evidence>
<feature type="region of interest" description="Disordered" evidence="1">
    <location>
        <begin position="42"/>
        <end position="78"/>
    </location>
</feature>